<dbReference type="InterPro" id="IPR002347">
    <property type="entry name" value="SDR_fam"/>
</dbReference>
<dbReference type="InterPro" id="IPR036291">
    <property type="entry name" value="NAD(P)-bd_dom_sf"/>
</dbReference>
<dbReference type="Gene3D" id="3.40.50.720">
    <property type="entry name" value="NAD(P)-binding Rossmann-like Domain"/>
    <property type="match status" value="1"/>
</dbReference>
<reference evidence="2 3" key="1">
    <citation type="submission" date="2024-06" db="EMBL/GenBank/DDBJ databases">
        <authorList>
            <person name="Kraege A."/>
            <person name="Thomma B."/>
        </authorList>
    </citation>
    <scope>NUCLEOTIDE SEQUENCE [LARGE SCALE GENOMIC DNA]</scope>
</reference>
<evidence type="ECO:0000313" key="3">
    <source>
        <dbReference type="Proteomes" id="UP001497392"/>
    </source>
</evidence>
<dbReference type="Proteomes" id="UP001497392">
    <property type="component" value="Unassembled WGS sequence"/>
</dbReference>
<proteinExistence type="predicted"/>
<dbReference type="SMART" id="SM00822">
    <property type="entry name" value="PKS_KR"/>
    <property type="match status" value="1"/>
</dbReference>
<comment type="caution">
    <text evidence="2">The sequence shown here is derived from an EMBL/GenBank/DDBJ whole genome shotgun (WGS) entry which is preliminary data.</text>
</comment>
<dbReference type="SUPFAM" id="SSF51735">
    <property type="entry name" value="NAD(P)-binding Rossmann-fold domains"/>
    <property type="match status" value="1"/>
</dbReference>
<accession>A0ABP1FQQ8</accession>
<organism evidence="2 3">
    <name type="scientific">Coccomyxa viridis</name>
    <dbReference type="NCBI Taxonomy" id="1274662"/>
    <lineage>
        <taxon>Eukaryota</taxon>
        <taxon>Viridiplantae</taxon>
        <taxon>Chlorophyta</taxon>
        <taxon>core chlorophytes</taxon>
        <taxon>Trebouxiophyceae</taxon>
        <taxon>Trebouxiophyceae incertae sedis</taxon>
        <taxon>Coccomyxaceae</taxon>
        <taxon>Coccomyxa</taxon>
    </lineage>
</organism>
<feature type="domain" description="Ketoreductase" evidence="1">
    <location>
        <begin position="116"/>
        <end position="305"/>
    </location>
</feature>
<evidence type="ECO:0000313" key="2">
    <source>
        <dbReference type="EMBL" id="CAL5222280.1"/>
    </source>
</evidence>
<dbReference type="EMBL" id="CAXHTA020000006">
    <property type="protein sequence ID" value="CAL5222280.1"/>
    <property type="molecule type" value="Genomic_DNA"/>
</dbReference>
<dbReference type="PROSITE" id="PS00061">
    <property type="entry name" value="ADH_SHORT"/>
    <property type="match status" value="1"/>
</dbReference>
<dbReference type="InterPro" id="IPR057326">
    <property type="entry name" value="KR_dom"/>
</dbReference>
<dbReference type="PANTHER" id="PTHR45274:SF2">
    <property type="entry name" value="NAD(P)-BINDING ROSSMANN-FOLD SUPERFAMILY PROTEIN"/>
    <property type="match status" value="1"/>
</dbReference>
<name>A0ABP1FQQ8_9CHLO</name>
<sequence>MPDALCLGHTPCARHYSLQRQTQLAGFAPRKRRHTLSAKRACMRVQDIRASWAETSEVVREQYGLAQDVFKQHWIPITAAAAGLYCLWRFVRFIRADADLKLLGSRRLSKDAFKDKVVWITGASQGLGEELALCFASHGAKLILSARNRDRLERVQAACMDREGCAGAMVLPLDICSPTSQLHEAAVEADNAFEGAGVDYLIHNAGASQHAAVEEVSTEVAEQMFQLNVLGPIALTRAALPFLLSRGHCRIVVVSSMAAAVPAPGQALYSGTKLALHGYFSTLQSELNDRGVTVTIACPGPVATGSEATPRNVFSSQGLTAKHEERGGSKKRLSPARVAELIARAAYNRLDMCWIAKHPVLLLGYLCQYWPTFGIWVMKKIGPLRAAQLKSGGSGYDFVSMVFGRARVKRD</sequence>
<gene>
    <name evidence="2" type="primary">g4619</name>
    <name evidence="2" type="ORF">VP750_LOCUS3939</name>
</gene>
<dbReference type="Pfam" id="PF00106">
    <property type="entry name" value="adh_short"/>
    <property type="match status" value="1"/>
</dbReference>
<dbReference type="InterPro" id="IPR020904">
    <property type="entry name" value="Sc_DH/Rdtase_CS"/>
</dbReference>
<keyword evidence="3" id="KW-1185">Reference proteome</keyword>
<evidence type="ECO:0000259" key="1">
    <source>
        <dbReference type="SMART" id="SM00822"/>
    </source>
</evidence>
<dbReference type="PANTHER" id="PTHR45274">
    <property type="entry name" value="NAD(P)-BINDING ROSSMANN-FOLD SUPERFAMILY PROTEIN"/>
    <property type="match status" value="1"/>
</dbReference>
<protein>
    <submittedName>
        <fullName evidence="2">G4619 protein</fullName>
    </submittedName>
</protein>
<dbReference type="PRINTS" id="PR00081">
    <property type="entry name" value="GDHRDH"/>
</dbReference>